<gene>
    <name evidence="12" type="primary">LOC117651983</name>
</gene>
<keyword evidence="7 10" id="KW-0472">Membrane</keyword>
<organism evidence="12">
    <name type="scientific">Thrips palmi</name>
    <name type="common">Melon thrips</name>
    <dbReference type="NCBI Taxonomy" id="161013"/>
    <lineage>
        <taxon>Eukaryota</taxon>
        <taxon>Metazoa</taxon>
        <taxon>Ecdysozoa</taxon>
        <taxon>Arthropoda</taxon>
        <taxon>Hexapoda</taxon>
        <taxon>Insecta</taxon>
        <taxon>Pterygota</taxon>
        <taxon>Neoptera</taxon>
        <taxon>Paraneoptera</taxon>
        <taxon>Thysanoptera</taxon>
        <taxon>Terebrantia</taxon>
        <taxon>Thripoidea</taxon>
        <taxon>Thripidae</taxon>
        <taxon>Thrips</taxon>
    </lineage>
</organism>
<dbReference type="InterPro" id="IPR004117">
    <property type="entry name" value="7tm6_olfct_rcpt"/>
</dbReference>
<evidence type="ECO:0000313" key="12">
    <source>
        <dbReference type="RefSeq" id="XP_034252499.1"/>
    </source>
</evidence>
<dbReference type="RefSeq" id="XP_034252499.1">
    <property type="nucleotide sequence ID" value="XM_034396608.1"/>
</dbReference>
<reference evidence="12" key="1">
    <citation type="submission" date="2025-08" db="UniProtKB">
        <authorList>
            <consortium name="RefSeq"/>
        </authorList>
    </citation>
    <scope>IDENTIFICATION</scope>
    <source>
        <tissue evidence="12">Total insect</tissue>
    </source>
</reference>
<dbReference type="GO" id="GO:0005549">
    <property type="term" value="F:odorant binding"/>
    <property type="evidence" value="ECO:0007669"/>
    <property type="project" value="InterPro"/>
</dbReference>
<keyword evidence="2" id="KW-1003">Cell membrane</keyword>
<dbReference type="GeneID" id="117651983"/>
<name>A0A6P9A5I9_THRPL</name>
<dbReference type="KEGG" id="tpal:117651983"/>
<dbReference type="InParanoid" id="A0A6P9A5I9"/>
<dbReference type="PANTHER" id="PTHR21137:SF35">
    <property type="entry name" value="ODORANT RECEPTOR 19A-RELATED"/>
    <property type="match status" value="1"/>
</dbReference>
<dbReference type="GO" id="GO:0007165">
    <property type="term" value="P:signal transduction"/>
    <property type="evidence" value="ECO:0007669"/>
    <property type="project" value="UniProtKB-KW"/>
</dbReference>
<dbReference type="FunCoup" id="A0A6P9A5I9">
    <property type="interactions" value="15"/>
</dbReference>
<evidence type="ECO:0000256" key="10">
    <source>
        <dbReference type="SAM" id="Phobius"/>
    </source>
</evidence>
<evidence type="ECO:0000256" key="7">
    <source>
        <dbReference type="ARBA" id="ARBA00023136"/>
    </source>
</evidence>
<proteinExistence type="predicted"/>
<dbReference type="GO" id="GO:0004984">
    <property type="term" value="F:olfactory receptor activity"/>
    <property type="evidence" value="ECO:0007669"/>
    <property type="project" value="InterPro"/>
</dbReference>
<keyword evidence="8" id="KW-0675">Receptor</keyword>
<evidence type="ECO:0000256" key="9">
    <source>
        <dbReference type="ARBA" id="ARBA00023224"/>
    </source>
</evidence>
<dbReference type="GO" id="GO:0005886">
    <property type="term" value="C:plasma membrane"/>
    <property type="evidence" value="ECO:0007669"/>
    <property type="project" value="UniProtKB-SubCell"/>
</dbReference>
<feature type="transmembrane region" description="Helical" evidence="10">
    <location>
        <begin position="217"/>
        <end position="236"/>
    </location>
</feature>
<keyword evidence="9" id="KW-0807">Transducer</keyword>
<protein>
    <submittedName>
        <fullName evidence="12">Uncharacterized protein LOC117651983</fullName>
    </submittedName>
</protein>
<keyword evidence="5" id="KW-0552">Olfaction</keyword>
<keyword evidence="3" id="KW-0716">Sensory transduction</keyword>
<keyword evidence="11" id="KW-1185">Reference proteome</keyword>
<evidence type="ECO:0000313" key="11">
    <source>
        <dbReference type="Proteomes" id="UP000515158"/>
    </source>
</evidence>
<evidence type="ECO:0000256" key="3">
    <source>
        <dbReference type="ARBA" id="ARBA00022606"/>
    </source>
</evidence>
<keyword evidence="4 10" id="KW-0812">Transmembrane</keyword>
<evidence type="ECO:0000256" key="2">
    <source>
        <dbReference type="ARBA" id="ARBA00022475"/>
    </source>
</evidence>
<dbReference type="OrthoDB" id="6765072at2759"/>
<sequence length="316" mass="34688">MRATGFWRRVAAYDDERPSTLSAAAVSLAQRVYFNLNVVTNVVFLGAKLMHSALDTDSIRNVTENLSDVLCIAFSLLQLLVLYETEDRLKALLRRGFGRFYLSSGPLYDETILTSTAPSLCLSRTPWFEGDTPTGLLRVLQAETLADGGWSAEERARVEACVVQGVKHHQAVISLAEELCQVLAPFLTVQLSTIVFLICVALFQVSINPADAGNVRFIMLATTVVIEAFILCWMGTGLSDEATEVQTGLECGDWYLQGAAVAYTVKFALMRAQKPPHVVVANNALLGLPLFLELIRSSYSLLAFLQKRATSTTEVE</sequence>
<dbReference type="AlphaFoldDB" id="A0A6P9A5I9"/>
<evidence type="ECO:0000256" key="8">
    <source>
        <dbReference type="ARBA" id="ARBA00023170"/>
    </source>
</evidence>
<dbReference type="Pfam" id="PF02949">
    <property type="entry name" value="7tm_6"/>
    <property type="match status" value="1"/>
</dbReference>
<evidence type="ECO:0000256" key="5">
    <source>
        <dbReference type="ARBA" id="ARBA00022725"/>
    </source>
</evidence>
<accession>A0A6P9A5I9</accession>
<evidence type="ECO:0000256" key="1">
    <source>
        <dbReference type="ARBA" id="ARBA00004651"/>
    </source>
</evidence>
<keyword evidence="6 10" id="KW-1133">Transmembrane helix</keyword>
<comment type="subcellular location">
    <subcellularLocation>
        <location evidence="1">Cell membrane</location>
        <topology evidence="1">Multi-pass membrane protein</topology>
    </subcellularLocation>
</comment>
<dbReference type="PANTHER" id="PTHR21137">
    <property type="entry name" value="ODORANT RECEPTOR"/>
    <property type="match status" value="1"/>
</dbReference>
<feature type="transmembrane region" description="Helical" evidence="10">
    <location>
        <begin position="182"/>
        <end position="205"/>
    </location>
</feature>
<evidence type="ECO:0000256" key="4">
    <source>
        <dbReference type="ARBA" id="ARBA00022692"/>
    </source>
</evidence>
<evidence type="ECO:0000256" key="6">
    <source>
        <dbReference type="ARBA" id="ARBA00022989"/>
    </source>
</evidence>
<dbReference type="Proteomes" id="UP000515158">
    <property type="component" value="Unplaced"/>
</dbReference>